<dbReference type="GO" id="GO:0051286">
    <property type="term" value="C:cell tip"/>
    <property type="evidence" value="ECO:0007669"/>
    <property type="project" value="TreeGrafter"/>
</dbReference>
<dbReference type="InterPro" id="IPR015943">
    <property type="entry name" value="WD40/YVTN_repeat-like_dom_sf"/>
</dbReference>
<dbReference type="PANTHER" id="PTHR14107">
    <property type="entry name" value="WD REPEAT PROTEIN"/>
    <property type="match status" value="1"/>
</dbReference>
<dbReference type="RefSeq" id="XP_064852068.1">
    <property type="nucleotide sequence ID" value="XM_064995996.1"/>
</dbReference>
<dbReference type="InterPro" id="IPR051362">
    <property type="entry name" value="WD_repeat_creC_regulators"/>
</dbReference>
<keyword evidence="5" id="KW-1185">Reference proteome</keyword>
<dbReference type="GeneID" id="90073047"/>
<protein>
    <recommendedName>
        <fullName evidence="6">WD40 repeat-like protein</fullName>
    </recommendedName>
</protein>
<keyword evidence="1" id="KW-0853">WD repeat</keyword>
<evidence type="ECO:0000313" key="5">
    <source>
        <dbReference type="Proteomes" id="UP001360560"/>
    </source>
</evidence>
<dbReference type="SUPFAM" id="SSF50978">
    <property type="entry name" value="WD40 repeat-like"/>
    <property type="match status" value="2"/>
</dbReference>
<feature type="region of interest" description="Disordered" evidence="3">
    <location>
        <begin position="172"/>
        <end position="210"/>
    </location>
</feature>
<reference evidence="4 5" key="1">
    <citation type="journal article" date="2023" name="Elife">
        <title>Identification of key yeast species and microbe-microbe interactions impacting larval growth of Drosophila in the wild.</title>
        <authorList>
            <person name="Mure A."/>
            <person name="Sugiura Y."/>
            <person name="Maeda R."/>
            <person name="Honda K."/>
            <person name="Sakurai N."/>
            <person name="Takahashi Y."/>
            <person name="Watada M."/>
            <person name="Katoh T."/>
            <person name="Gotoh A."/>
            <person name="Gotoh Y."/>
            <person name="Taniguchi I."/>
            <person name="Nakamura K."/>
            <person name="Hayashi T."/>
            <person name="Katayama T."/>
            <person name="Uemura T."/>
            <person name="Hattori Y."/>
        </authorList>
    </citation>
    <scope>NUCLEOTIDE SEQUENCE [LARGE SCALE GENOMIC DNA]</scope>
    <source>
        <strain evidence="4 5">SC-9</strain>
    </source>
</reference>
<gene>
    <name evidence="4" type="ORF">DASC09_023930</name>
</gene>
<organism evidence="4 5">
    <name type="scientific">Saccharomycopsis crataegensis</name>
    <dbReference type="NCBI Taxonomy" id="43959"/>
    <lineage>
        <taxon>Eukaryota</taxon>
        <taxon>Fungi</taxon>
        <taxon>Dikarya</taxon>
        <taxon>Ascomycota</taxon>
        <taxon>Saccharomycotina</taxon>
        <taxon>Saccharomycetes</taxon>
        <taxon>Saccharomycopsidaceae</taxon>
        <taxon>Saccharomycopsis</taxon>
    </lineage>
</organism>
<feature type="region of interest" description="Disordered" evidence="3">
    <location>
        <begin position="616"/>
        <end position="642"/>
    </location>
</feature>
<evidence type="ECO:0000256" key="2">
    <source>
        <dbReference type="ARBA" id="ARBA00022737"/>
    </source>
</evidence>
<dbReference type="EMBL" id="BTFZ01000004">
    <property type="protein sequence ID" value="GMM35068.1"/>
    <property type="molecule type" value="Genomic_DNA"/>
</dbReference>
<proteinExistence type="predicted"/>
<dbReference type="GO" id="GO:0045013">
    <property type="term" value="P:carbon catabolite repression of transcription"/>
    <property type="evidence" value="ECO:0007669"/>
    <property type="project" value="TreeGrafter"/>
</dbReference>
<evidence type="ECO:0008006" key="6">
    <source>
        <dbReference type="Google" id="ProtNLM"/>
    </source>
</evidence>
<evidence type="ECO:0000256" key="1">
    <source>
        <dbReference type="ARBA" id="ARBA00022574"/>
    </source>
</evidence>
<dbReference type="InterPro" id="IPR001680">
    <property type="entry name" value="WD40_rpt"/>
</dbReference>
<dbReference type="PANTHER" id="PTHR14107:SF16">
    <property type="entry name" value="AT02583P"/>
    <property type="match status" value="1"/>
</dbReference>
<feature type="compositionally biased region" description="Basic residues" evidence="3">
    <location>
        <begin position="714"/>
        <end position="728"/>
    </location>
</feature>
<dbReference type="InterPro" id="IPR036322">
    <property type="entry name" value="WD40_repeat_dom_sf"/>
</dbReference>
<evidence type="ECO:0000313" key="4">
    <source>
        <dbReference type="EMBL" id="GMM35068.1"/>
    </source>
</evidence>
<dbReference type="Pfam" id="PF00400">
    <property type="entry name" value="WD40"/>
    <property type="match status" value="1"/>
</dbReference>
<dbReference type="AlphaFoldDB" id="A0AAV5QLL7"/>
<dbReference type="Proteomes" id="UP001360560">
    <property type="component" value="Unassembled WGS sequence"/>
</dbReference>
<comment type="caution">
    <text evidence="4">The sequence shown here is derived from an EMBL/GenBank/DDBJ whole genome shotgun (WGS) entry which is preliminary data.</text>
</comment>
<feature type="compositionally biased region" description="Low complexity" evidence="3">
    <location>
        <begin position="629"/>
        <end position="642"/>
    </location>
</feature>
<dbReference type="Gene3D" id="2.130.10.10">
    <property type="entry name" value="YVTN repeat-like/Quinoprotein amine dehydrogenase"/>
    <property type="match status" value="1"/>
</dbReference>
<dbReference type="GO" id="GO:0005634">
    <property type="term" value="C:nucleus"/>
    <property type="evidence" value="ECO:0007669"/>
    <property type="project" value="TreeGrafter"/>
</dbReference>
<evidence type="ECO:0000256" key="3">
    <source>
        <dbReference type="SAM" id="MobiDB-lite"/>
    </source>
</evidence>
<dbReference type="GO" id="GO:0032153">
    <property type="term" value="C:cell division site"/>
    <property type="evidence" value="ECO:0007669"/>
    <property type="project" value="TreeGrafter"/>
</dbReference>
<dbReference type="SMART" id="SM00320">
    <property type="entry name" value="WD40"/>
    <property type="match status" value="6"/>
</dbReference>
<feature type="compositionally biased region" description="Polar residues" evidence="3">
    <location>
        <begin position="172"/>
        <end position="194"/>
    </location>
</feature>
<sequence>MLNPGTGLFPYSGYYKEDIVASQTKKSSPHPQLDHNLSVASNSSGSSHFFSKESSTAPLPKVESIEHHYKYRTRDSRMFVPPKYLPTPSYLNPASTTCPVSHLDINSVGIINSESSLDFTNTDGTYKQTVFMIISRTPLSNDDPNTYIALPPDYQPNKSKVFANYNFALTSNSGTPGDDNTNGEKQSTPATDTGSNSGSSQSKSEVDEKLPFGSNLNPLLPDPFKFVHLTPGCNGLYLKIKSSDLKYEQINVDTSLESANKSKWGLKLGMSRSLQEAGGSTNSIIHNEYLKAPKTSIVRNSSTFLARALPVENFSKKLNSTEAAACNYHGKVFNLYSIRPNTSPKITHVREIVDDNPLMRMTFTSTISCVTWMLTGAGNNLKLDILIGFISGDIFWYDPFCNRYCRFNKQGKLLRNAPVMCLEWCSGGEYFIAGFGDGSVLRFARSKDDDDDHYLHMIQNRKQINKNSNKFIRILKPFSQNNSTSLNPVTHYKLSSLPITSISVFNNAAAPISYFQKQGANNLPPNASSNSLVTISHQKISNLNIKNLVSITCDDGFLRIFDIVNENLTEVIPSYFSSLTCSAWSFDGKYLATGGQDDLISIFEVSNIHQASYTSNTSNANSPVRSHWTGANNNTNSRSATATHLSPQFKLVARLEGHCSWIRSIKFDALKSPPSLIATPVNYRLGSVGDDGKFLLWDFSPRLLPKPQSAKLVNKQKYHHHHHHHNHAHNGSNARPGNRKRSNTAGSRKRDGGGIILPLNNADQPRSLAQALSTYAKATSSNANTKSPGSPSASPSVQTIIHDSVPKNAVPFVQPVVVVDCGIGRLSSLQFTDDGIWVIAAGGDIRKWDRPKN</sequence>
<name>A0AAV5QLL7_9ASCO</name>
<keyword evidence="2" id="KW-0677">Repeat</keyword>
<accession>A0AAV5QLL7</accession>
<feature type="region of interest" description="Disordered" evidence="3">
    <location>
        <begin position="712"/>
        <end position="761"/>
    </location>
</feature>